<feature type="transmembrane region" description="Helical" evidence="4">
    <location>
        <begin position="117"/>
        <end position="138"/>
    </location>
</feature>
<evidence type="ECO:0000313" key="7">
    <source>
        <dbReference type="Proteomes" id="UP000034866"/>
    </source>
</evidence>
<feature type="transmembrane region" description="Helical" evidence="4">
    <location>
        <begin position="181"/>
        <end position="200"/>
    </location>
</feature>
<dbReference type="PANTHER" id="PTHR42910">
    <property type="entry name" value="TRANSPORTER SCO4007-RELATED"/>
    <property type="match status" value="1"/>
</dbReference>
<dbReference type="EMBL" id="CP011104">
    <property type="protein sequence ID" value="AKH62013.1"/>
    <property type="molecule type" value="Genomic_DNA"/>
</dbReference>
<keyword evidence="2 4" id="KW-1133">Transmembrane helix</keyword>
<sequence>MNAFSWGKPVKFSFSPDSAPPRLTSFIVLLMSVAVGLSVASNYYAQPLLHSIGSQFNLSTAAAGSVVTVAQLSYAAGLILLVPLGDIIERRSLIVLMTALSAFGLLITAFAPSLSFVILGTVVVGGLSVVAQVLIPFASTLAAPGERGKVVGTVMSGLLLGILLARTVAGTLADLGSWRTVYWVAAVLMLAMSGALWLVLPRYKSPVELSYLRLLASIIHLYTDQPLFRARALLGGLLFASFGMLWTSLTFLLVSPPYSYSNTIIGLFGLAGAAGAYAANWFGRMADRGQGNRFTCIGLILLLVSWLPVAFGQISVLSLLVGILLQDLAIQGVHVTNLNAIYRLDPEARSRLTAGMMTSNFIGAAAGSLISSWIFSYAGWSGVCIVGALLAVIALVYAICAQNARIPENV</sequence>
<gene>
    <name evidence="6" type="ORF">VY86_00165</name>
</gene>
<dbReference type="InterPro" id="IPR020846">
    <property type="entry name" value="MFS_dom"/>
</dbReference>
<dbReference type="STRING" id="230089.VY86_00165"/>
<proteinExistence type="predicted"/>
<feature type="domain" description="Major facilitator superfamily (MFS) profile" evidence="5">
    <location>
        <begin position="24"/>
        <end position="406"/>
    </location>
</feature>
<feature type="transmembrane region" description="Helical" evidence="4">
    <location>
        <begin position="23"/>
        <end position="44"/>
    </location>
</feature>
<accession>A0A0F7LIY2</accession>
<feature type="transmembrane region" description="Helical" evidence="4">
    <location>
        <begin position="260"/>
        <end position="282"/>
    </location>
</feature>
<dbReference type="SUPFAM" id="SSF103473">
    <property type="entry name" value="MFS general substrate transporter"/>
    <property type="match status" value="1"/>
</dbReference>
<evidence type="ECO:0000259" key="5">
    <source>
        <dbReference type="PROSITE" id="PS50850"/>
    </source>
</evidence>
<keyword evidence="7" id="KW-1185">Reference proteome</keyword>
<dbReference type="PROSITE" id="PS50850">
    <property type="entry name" value="MFS"/>
    <property type="match status" value="1"/>
</dbReference>
<name>A0A0F7LIY2_9GAMM</name>
<organism evidence="6 7">
    <name type="scientific">Photorhabdus thracensis</name>
    <dbReference type="NCBI Taxonomy" id="230089"/>
    <lineage>
        <taxon>Bacteria</taxon>
        <taxon>Pseudomonadati</taxon>
        <taxon>Pseudomonadota</taxon>
        <taxon>Gammaproteobacteria</taxon>
        <taxon>Enterobacterales</taxon>
        <taxon>Morganellaceae</taxon>
        <taxon>Photorhabdus</taxon>
    </lineage>
</organism>
<dbReference type="Proteomes" id="UP000034866">
    <property type="component" value="Chromosome"/>
</dbReference>
<reference evidence="6 7" key="1">
    <citation type="journal article" date="2015" name="J. Biotechnol.">
        <title>Complete genome sequence of Photorhabdus temperata subsp. thracensis 39-8(T), an entomopathogenic bacterium for the improved commercial bioinsecticide.</title>
        <authorList>
            <person name="Kwak Y."/>
            <person name="Shin J.H."/>
        </authorList>
    </citation>
    <scope>NUCLEOTIDE SEQUENCE [LARGE SCALE GENOMIC DNA]</scope>
    <source>
        <strain evidence="6 7">DSM 15199</strain>
    </source>
</reference>
<feature type="transmembrane region" description="Helical" evidence="4">
    <location>
        <begin position="150"/>
        <end position="169"/>
    </location>
</feature>
<evidence type="ECO:0000256" key="2">
    <source>
        <dbReference type="ARBA" id="ARBA00022989"/>
    </source>
</evidence>
<feature type="transmembrane region" description="Helical" evidence="4">
    <location>
        <begin position="232"/>
        <end position="254"/>
    </location>
</feature>
<evidence type="ECO:0000256" key="4">
    <source>
        <dbReference type="SAM" id="Phobius"/>
    </source>
</evidence>
<dbReference type="CDD" id="cd17324">
    <property type="entry name" value="MFS_NepI_like"/>
    <property type="match status" value="1"/>
</dbReference>
<dbReference type="Gene3D" id="1.20.1250.20">
    <property type="entry name" value="MFS general substrate transporter like domains"/>
    <property type="match status" value="1"/>
</dbReference>
<dbReference type="PATRIC" id="fig|230089.6.peg.45"/>
<evidence type="ECO:0000256" key="3">
    <source>
        <dbReference type="ARBA" id="ARBA00023136"/>
    </source>
</evidence>
<dbReference type="PANTHER" id="PTHR42910:SF1">
    <property type="entry name" value="MAJOR FACILITATOR SUPERFAMILY (MFS) PROFILE DOMAIN-CONTAINING PROTEIN"/>
    <property type="match status" value="1"/>
</dbReference>
<evidence type="ECO:0000313" key="6">
    <source>
        <dbReference type="EMBL" id="AKH62013.1"/>
    </source>
</evidence>
<feature type="transmembrane region" description="Helical" evidence="4">
    <location>
        <begin position="56"/>
        <end position="81"/>
    </location>
</feature>
<feature type="transmembrane region" description="Helical" evidence="4">
    <location>
        <begin position="93"/>
        <end position="111"/>
    </location>
</feature>
<keyword evidence="1 4" id="KW-0812">Transmembrane</keyword>
<dbReference type="GO" id="GO:0022857">
    <property type="term" value="F:transmembrane transporter activity"/>
    <property type="evidence" value="ECO:0007669"/>
    <property type="project" value="InterPro"/>
</dbReference>
<evidence type="ECO:0000256" key="1">
    <source>
        <dbReference type="ARBA" id="ARBA00022692"/>
    </source>
</evidence>
<dbReference type="InterPro" id="IPR011701">
    <property type="entry name" value="MFS"/>
</dbReference>
<dbReference type="Pfam" id="PF07690">
    <property type="entry name" value="MFS_1"/>
    <property type="match status" value="1"/>
</dbReference>
<dbReference type="AlphaFoldDB" id="A0A0F7LIY2"/>
<keyword evidence="3 4" id="KW-0472">Membrane</keyword>
<feature type="transmembrane region" description="Helical" evidence="4">
    <location>
        <begin position="294"/>
        <end position="311"/>
    </location>
</feature>
<protein>
    <submittedName>
        <fullName evidence="6">Transporter</fullName>
    </submittedName>
</protein>
<feature type="transmembrane region" description="Helical" evidence="4">
    <location>
        <begin position="380"/>
        <end position="400"/>
    </location>
</feature>
<dbReference type="InterPro" id="IPR036259">
    <property type="entry name" value="MFS_trans_sf"/>
</dbReference>
<dbReference type="KEGG" id="ptt:VY86_00165"/>
<reference evidence="7" key="2">
    <citation type="submission" date="2015-03" db="EMBL/GenBank/DDBJ databases">
        <title>Genome sequence of Azospirillum thiophilum strain DSM 21654T.</title>
        <authorList>
            <person name="Kwak Y."/>
            <person name="Shin J.-H."/>
        </authorList>
    </citation>
    <scope>NUCLEOTIDE SEQUENCE [LARGE SCALE GENOMIC DNA]</scope>
    <source>
        <strain evidence="7">DSM 15199</strain>
    </source>
</reference>